<name>A0A926ILY1_9FIRM</name>
<organism evidence="1 2">
    <name type="scientific">Qingrenia yutianensis</name>
    <dbReference type="NCBI Taxonomy" id="2763676"/>
    <lineage>
        <taxon>Bacteria</taxon>
        <taxon>Bacillati</taxon>
        <taxon>Bacillota</taxon>
        <taxon>Clostridia</taxon>
        <taxon>Eubacteriales</taxon>
        <taxon>Oscillospiraceae</taxon>
        <taxon>Qingrenia</taxon>
    </lineage>
</organism>
<dbReference type="AlphaFoldDB" id="A0A926ILY1"/>
<keyword evidence="2" id="KW-1185">Reference proteome</keyword>
<protein>
    <submittedName>
        <fullName evidence="1">Uncharacterized protein</fullName>
    </submittedName>
</protein>
<dbReference type="EMBL" id="JACRTE010000001">
    <property type="protein sequence ID" value="MBC8595482.1"/>
    <property type="molecule type" value="Genomic_DNA"/>
</dbReference>
<gene>
    <name evidence="1" type="ORF">H8706_01175</name>
</gene>
<reference evidence="1" key="1">
    <citation type="submission" date="2020-08" db="EMBL/GenBank/DDBJ databases">
        <title>Genome public.</title>
        <authorList>
            <person name="Liu C."/>
            <person name="Sun Q."/>
        </authorList>
    </citation>
    <scope>NUCLEOTIDE SEQUENCE</scope>
    <source>
        <strain evidence="1">NSJ-50</strain>
    </source>
</reference>
<accession>A0A926ILY1</accession>
<dbReference type="Proteomes" id="UP000647416">
    <property type="component" value="Unassembled WGS sequence"/>
</dbReference>
<dbReference type="RefSeq" id="WP_262431167.1">
    <property type="nucleotide sequence ID" value="NZ_JACRTE010000001.1"/>
</dbReference>
<proteinExistence type="predicted"/>
<sequence length="104" mass="11005">MNEFERPKNNCPAVGYQEVDVCVPVTIKPFANVLTPKIKHVGTPVVCAGEGECRGGCGNICKFTISQKIKVEIPVIFGAKAEVGAAAIDCEGVGIDKHEANCCK</sequence>
<comment type="caution">
    <text evidence="1">The sequence shown here is derived from an EMBL/GenBank/DDBJ whole genome shotgun (WGS) entry which is preliminary data.</text>
</comment>
<evidence type="ECO:0000313" key="2">
    <source>
        <dbReference type="Proteomes" id="UP000647416"/>
    </source>
</evidence>
<evidence type="ECO:0000313" key="1">
    <source>
        <dbReference type="EMBL" id="MBC8595482.1"/>
    </source>
</evidence>